<dbReference type="EMBL" id="UOEJ01000143">
    <property type="protein sequence ID" value="VAW01239.1"/>
    <property type="molecule type" value="Genomic_DNA"/>
</dbReference>
<dbReference type="FunFam" id="3.30.70.270:FF:000001">
    <property type="entry name" value="Diguanylate cyclase domain protein"/>
    <property type="match status" value="1"/>
</dbReference>
<dbReference type="InterPro" id="IPR013655">
    <property type="entry name" value="PAS_fold_3"/>
</dbReference>
<evidence type="ECO:0000313" key="7">
    <source>
        <dbReference type="EMBL" id="VAW01239.1"/>
    </source>
</evidence>
<dbReference type="Pfam" id="PF00990">
    <property type="entry name" value="GGDEF"/>
    <property type="match status" value="1"/>
</dbReference>
<dbReference type="PANTHER" id="PTHR45138:SF9">
    <property type="entry name" value="DIGUANYLATE CYCLASE DGCM-RELATED"/>
    <property type="match status" value="1"/>
</dbReference>
<keyword evidence="2" id="KW-0479">Metal-binding</keyword>
<feature type="domain" description="PAC" evidence="5">
    <location>
        <begin position="237"/>
        <end position="289"/>
    </location>
</feature>
<keyword evidence="3" id="KW-0408">Iron</keyword>
<dbReference type="SUPFAM" id="SSF47188">
    <property type="entry name" value="Hemerythrin-like"/>
    <property type="match status" value="1"/>
</dbReference>
<dbReference type="InterPro" id="IPR050469">
    <property type="entry name" value="Diguanylate_Cyclase"/>
</dbReference>
<dbReference type="Pfam" id="PF01814">
    <property type="entry name" value="Hemerythrin"/>
    <property type="match status" value="1"/>
</dbReference>
<dbReference type="Gene3D" id="3.30.450.20">
    <property type="entry name" value="PAS domain"/>
    <property type="match status" value="1"/>
</dbReference>
<dbReference type="InterPro" id="IPR012827">
    <property type="entry name" value="Hemerythrin_metal-bd"/>
</dbReference>
<comment type="similarity">
    <text evidence="1">Belongs to the hemerythrin family.</text>
</comment>
<feature type="domain" description="PAS" evidence="4">
    <location>
        <begin position="165"/>
        <end position="234"/>
    </location>
</feature>
<dbReference type="InterPro" id="IPR035965">
    <property type="entry name" value="PAS-like_dom_sf"/>
</dbReference>
<dbReference type="NCBIfam" id="TIGR00254">
    <property type="entry name" value="GGDEF"/>
    <property type="match status" value="1"/>
</dbReference>
<evidence type="ECO:0000259" key="5">
    <source>
        <dbReference type="PROSITE" id="PS50113"/>
    </source>
</evidence>
<dbReference type="SUPFAM" id="SSF55785">
    <property type="entry name" value="PYP-like sensor domain (PAS domain)"/>
    <property type="match status" value="1"/>
</dbReference>
<dbReference type="PANTHER" id="PTHR45138">
    <property type="entry name" value="REGULATORY COMPONENTS OF SENSORY TRANSDUCTION SYSTEM"/>
    <property type="match status" value="1"/>
</dbReference>
<dbReference type="InterPro" id="IPR035938">
    <property type="entry name" value="Hemerythrin-like_sf"/>
</dbReference>
<dbReference type="AlphaFoldDB" id="A0A3B0SKH1"/>
<feature type="domain" description="GGDEF" evidence="6">
    <location>
        <begin position="339"/>
        <end position="469"/>
    </location>
</feature>
<reference evidence="7" key="1">
    <citation type="submission" date="2018-06" db="EMBL/GenBank/DDBJ databases">
        <authorList>
            <person name="Zhirakovskaya E."/>
        </authorList>
    </citation>
    <scope>NUCLEOTIDE SEQUENCE</scope>
</reference>
<organism evidence="7">
    <name type="scientific">hydrothermal vent metagenome</name>
    <dbReference type="NCBI Taxonomy" id="652676"/>
    <lineage>
        <taxon>unclassified sequences</taxon>
        <taxon>metagenomes</taxon>
        <taxon>ecological metagenomes</taxon>
    </lineage>
</organism>
<dbReference type="NCBIfam" id="TIGR02481">
    <property type="entry name" value="hemeryth_dom"/>
    <property type="match status" value="1"/>
</dbReference>
<evidence type="ECO:0000256" key="1">
    <source>
        <dbReference type="ARBA" id="ARBA00010587"/>
    </source>
</evidence>
<dbReference type="SMART" id="SM00091">
    <property type="entry name" value="PAS"/>
    <property type="match status" value="1"/>
</dbReference>
<dbReference type="PROSITE" id="PS50113">
    <property type="entry name" value="PAC"/>
    <property type="match status" value="1"/>
</dbReference>
<dbReference type="GO" id="GO:0046872">
    <property type="term" value="F:metal ion binding"/>
    <property type="evidence" value="ECO:0007669"/>
    <property type="project" value="UniProtKB-KW"/>
</dbReference>
<dbReference type="CDD" id="cd00130">
    <property type="entry name" value="PAS"/>
    <property type="match status" value="1"/>
</dbReference>
<protein>
    <submittedName>
        <fullName evidence="7">Diguanylate cyclase/phosphodiesterase (GGDEF &amp; EAL domains) with PAS/PAC sensor(S)</fullName>
    </submittedName>
</protein>
<dbReference type="InterPro" id="IPR012312">
    <property type="entry name" value="Hemerythrin-like"/>
</dbReference>
<dbReference type="Gene3D" id="1.20.120.50">
    <property type="entry name" value="Hemerythrin-like"/>
    <property type="match status" value="1"/>
</dbReference>
<evidence type="ECO:0000256" key="3">
    <source>
        <dbReference type="ARBA" id="ARBA00023004"/>
    </source>
</evidence>
<dbReference type="PROSITE" id="PS50887">
    <property type="entry name" value="GGDEF"/>
    <property type="match status" value="1"/>
</dbReference>
<dbReference type="GO" id="GO:0052621">
    <property type="term" value="F:diguanylate cyclase activity"/>
    <property type="evidence" value="ECO:0007669"/>
    <property type="project" value="TreeGrafter"/>
</dbReference>
<dbReference type="CDD" id="cd12107">
    <property type="entry name" value="Hemerythrin"/>
    <property type="match status" value="1"/>
</dbReference>
<accession>A0A3B0SKH1</accession>
<dbReference type="Pfam" id="PF08447">
    <property type="entry name" value="PAS_3"/>
    <property type="match status" value="1"/>
</dbReference>
<evidence type="ECO:0000256" key="2">
    <source>
        <dbReference type="ARBA" id="ARBA00022723"/>
    </source>
</evidence>
<dbReference type="SUPFAM" id="SSF55073">
    <property type="entry name" value="Nucleotide cyclase"/>
    <property type="match status" value="1"/>
</dbReference>
<dbReference type="InterPro" id="IPR043128">
    <property type="entry name" value="Rev_trsase/Diguanyl_cyclase"/>
</dbReference>
<dbReference type="PROSITE" id="PS50112">
    <property type="entry name" value="PAS"/>
    <property type="match status" value="1"/>
</dbReference>
<gene>
    <name evidence="7" type="ORF">MNBD_ALPHA01-701</name>
</gene>
<evidence type="ECO:0000259" key="4">
    <source>
        <dbReference type="PROSITE" id="PS50112"/>
    </source>
</evidence>
<sequence length="470" mass="54196">MQFFYWNSSFEVGVPSIDEQHQKLIDLINELGLAITTQIEVPRFDDLTQRLRDYIVFHFRDEERLFEQSAMPEEEQKSHKAKHKFFEEKVAAVIAEKDWSDSEATEELFDFLVTWLVKHILVADRNITQYLNGNAGTVQNPGQPGSADPGDFHITRTLINALNESEKRFRLLSDNAPVMIWIADQNGKRIFHNRAWSDFIGEDVTDNPEIWFEVIHPEDRAAYKKYFSKLTGNPKAADFEYRIKNKEGEYRNFLERILPREEENGDFMGLIASTVDITSLKEAEILLMQANITLEIEVEKRTEEIRKLMLTDTLTNTKNRRFLMDQLETEIARSQRYASPLTLIFFDIDHFKMVNDTFGHRAGDNVLSATAATIARQLRDCDYLCRYGGEEFIALLPETSLDKAQKIAERVLEVIRKTKLADIGKAITVSAGVGEWQKNESRDDFLERCDKALYVAKDAGRDRISMAGLS</sequence>
<dbReference type="InterPro" id="IPR000160">
    <property type="entry name" value="GGDEF_dom"/>
</dbReference>
<dbReference type="InterPro" id="IPR000014">
    <property type="entry name" value="PAS"/>
</dbReference>
<dbReference type="Gene3D" id="3.30.70.270">
    <property type="match status" value="1"/>
</dbReference>
<name>A0A3B0SKH1_9ZZZZ</name>
<proteinExistence type="inferred from homology"/>
<dbReference type="NCBIfam" id="NF033749">
    <property type="entry name" value="bact_hemeryth"/>
    <property type="match status" value="1"/>
</dbReference>
<dbReference type="CDD" id="cd01949">
    <property type="entry name" value="GGDEF"/>
    <property type="match status" value="1"/>
</dbReference>
<dbReference type="SMART" id="SM00267">
    <property type="entry name" value="GGDEF"/>
    <property type="match status" value="1"/>
</dbReference>
<dbReference type="InterPro" id="IPR029787">
    <property type="entry name" value="Nucleotide_cyclase"/>
</dbReference>
<dbReference type="InterPro" id="IPR000700">
    <property type="entry name" value="PAS-assoc_C"/>
</dbReference>
<evidence type="ECO:0000259" key="6">
    <source>
        <dbReference type="PROSITE" id="PS50887"/>
    </source>
</evidence>
<dbReference type="NCBIfam" id="TIGR00229">
    <property type="entry name" value="sensory_box"/>
    <property type="match status" value="1"/>
</dbReference>